<evidence type="ECO:0000256" key="1">
    <source>
        <dbReference type="SAM" id="SignalP"/>
    </source>
</evidence>
<keyword evidence="1" id="KW-0732">Signal</keyword>
<accession>A0A8J7CPH1</accession>
<dbReference type="Proteomes" id="UP000631034">
    <property type="component" value="Unassembled WGS sequence"/>
</dbReference>
<sequence length="136" mass="14681">MPTSRATRPLSGLCLALAAVAGLSLFMAAGDAVASERTTLYGLTGSTFRKVGTLDPALSRSCREGMFNQIRKDRLYIGYFGPGPGRRTLTGIAKQGFNLHDPTGRAEPDTTYHFHNDGYSDCLVFVAREGDRPNPP</sequence>
<keyword evidence="3" id="KW-1185">Reference proteome</keyword>
<evidence type="ECO:0000313" key="3">
    <source>
        <dbReference type="Proteomes" id="UP000631034"/>
    </source>
</evidence>
<dbReference type="EMBL" id="JACZHT010000003">
    <property type="protein sequence ID" value="MBE1237007.1"/>
    <property type="molecule type" value="Genomic_DNA"/>
</dbReference>
<feature type="signal peptide" evidence="1">
    <location>
        <begin position="1"/>
        <end position="34"/>
    </location>
</feature>
<feature type="chain" id="PRO_5035222228" evidence="1">
    <location>
        <begin position="35"/>
        <end position="136"/>
    </location>
</feature>
<name>A0A8J7CPH1_9PROT</name>
<dbReference type="RefSeq" id="WP_192534019.1">
    <property type="nucleotide sequence ID" value="NZ_JACZHT010000003.1"/>
</dbReference>
<dbReference type="AlphaFoldDB" id="A0A8J7CPH1"/>
<comment type="caution">
    <text evidence="2">The sequence shown here is derived from an EMBL/GenBank/DDBJ whole genome shotgun (WGS) entry which is preliminary data.</text>
</comment>
<proteinExistence type="predicted"/>
<protein>
    <submittedName>
        <fullName evidence="2">Uncharacterized protein</fullName>
    </submittedName>
</protein>
<evidence type="ECO:0000313" key="2">
    <source>
        <dbReference type="EMBL" id="MBE1237007.1"/>
    </source>
</evidence>
<organism evidence="2 3">
    <name type="scientific">Phaeovibrio sulfidiphilus</name>
    <dbReference type="NCBI Taxonomy" id="1220600"/>
    <lineage>
        <taxon>Bacteria</taxon>
        <taxon>Pseudomonadati</taxon>
        <taxon>Pseudomonadota</taxon>
        <taxon>Alphaproteobacteria</taxon>
        <taxon>Rhodospirillales</taxon>
        <taxon>Rhodospirillaceae</taxon>
        <taxon>Phaeovibrio</taxon>
    </lineage>
</organism>
<reference evidence="2" key="1">
    <citation type="submission" date="2020-10" db="EMBL/GenBank/DDBJ databases">
        <title>Genome sequence of the unusual species of purple photosynthetic bacteria, Phaeovibrio sulfidiphilus DSM 23193, type strain.</title>
        <authorList>
            <person name="Kyndt J.A."/>
            <person name="Meyer T.E."/>
        </authorList>
    </citation>
    <scope>NUCLEOTIDE SEQUENCE</scope>
    <source>
        <strain evidence="2">DSM 23193</strain>
    </source>
</reference>
<gene>
    <name evidence="2" type="ORF">IHV25_05025</name>
</gene>